<comment type="caution">
    <text evidence="3">The sequence shown here is derived from an EMBL/GenBank/DDBJ whole genome shotgun (WGS) entry which is preliminary data.</text>
</comment>
<reference evidence="3 4" key="1">
    <citation type="submission" date="2015-10" db="EMBL/GenBank/DDBJ databases">
        <title>Metagenome-Assembled Genomes uncover a global brackish microbiome.</title>
        <authorList>
            <person name="Hugerth L.W."/>
            <person name="Larsson J."/>
            <person name="Alneberg J."/>
            <person name="Lindh M.V."/>
            <person name="Legrand C."/>
            <person name="Pinhassi J."/>
            <person name="Andersson A.F."/>
        </authorList>
    </citation>
    <scope>NUCLEOTIDE SEQUENCE [LARGE SCALE GENOMIC DNA]</scope>
    <source>
        <strain evidence="3">BACL26 MAG-121220-bin70</strain>
    </source>
</reference>
<accession>A0A0R2UGK0</accession>
<evidence type="ECO:0000256" key="1">
    <source>
        <dbReference type="ARBA" id="ARBA00022490"/>
    </source>
</evidence>
<keyword evidence="2" id="KW-0810">Translation regulation</keyword>
<dbReference type="InterPro" id="IPR023200">
    <property type="entry name" value="RMF_sf"/>
</dbReference>
<evidence type="ECO:0000313" key="3">
    <source>
        <dbReference type="EMBL" id="KRO96650.1"/>
    </source>
</evidence>
<organism evidence="3 4">
    <name type="scientific">SAR92 bacterium BACL26 MAG-121220-bin70</name>
    <dbReference type="NCBI Taxonomy" id="1655626"/>
    <lineage>
        <taxon>Bacteria</taxon>
        <taxon>Pseudomonadati</taxon>
        <taxon>Pseudomonadota</taxon>
        <taxon>Gammaproteobacteria</taxon>
        <taxon>Cellvibrionales</taxon>
        <taxon>Porticoccaceae</taxon>
        <taxon>SAR92 clade</taxon>
    </lineage>
</organism>
<dbReference type="Proteomes" id="UP000051213">
    <property type="component" value="Unassembled WGS sequence"/>
</dbReference>
<sequence length="72" mass="8382">MKKHKRDPEHRSYVKGYQSAIQGRSLSLCPYQENTTMAYQWSRGWREGRKDGWSGYNTNACQQKVASLILNS</sequence>
<dbReference type="Pfam" id="PF04957">
    <property type="entry name" value="RMF"/>
    <property type="match status" value="1"/>
</dbReference>
<keyword evidence="1" id="KW-0963">Cytoplasm</keyword>
<dbReference type="GO" id="GO:0006417">
    <property type="term" value="P:regulation of translation"/>
    <property type="evidence" value="ECO:0007669"/>
    <property type="project" value="UniProtKB-KW"/>
</dbReference>
<dbReference type="NCBIfam" id="NF011162">
    <property type="entry name" value="PRK14563.1"/>
    <property type="match status" value="1"/>
</dbReference>
<evidence type="ECO:0000256" key="2">
    <source>
        <dbReference type="ARBA" id="ARBA00022845"/>
    </source>
</evidence>
<evidence type="ECO:0000313" key="4">
    <source>
        <dbReference type="Proteomes" id="UP000051213"/>
    </source>
</evidence>
<gene>
    <name evidence="3" type="ORF">ABS24_10320</name>
</gene>
<evidence type="ECO:0008006" key="5">
    <source>
        <dbReference type="Google" id="ProtNLM"/>
    </source>
</evidence>
<dbReference type="Gene3D" id="1.10.10.620">
    <property type="entry name" value="ribosome modulation factor like domain"/>
    <property type="match status" value="1"/>
</dbReference>
<dbReference type="NCBIfam" id="NF041886">
    <property type="entry name" value="Rmf_CrpP_fam"/>
    <property type="match status" value="1"/>
</dbReference>
<protein>
    <recommendedName>
        <fullName evidence="5">Ribosome modulation factor</fullName>
    </recommendedName>
</protein>
<proteinExistence type="predicted"/>
<dbReference type="AlphaFoldDB" id="A0A0R2UGK0"/>
<dbReference type="EMBL" id="LICA01000047">
    <property type="protein sequence ID" value="KRO96650.1"/>
    <property type="molecule type" value="Genomic_DNA"/>
</dbReference>
<dbReference type="InterPro" id="IPR007040">
    <property type="entry name" value="Ribosome_modulation_factor"/>
</dbReference>
<name>A0A0R2UGK0_9GAMM</name>